<proteinExistence type="predicted"/>
<evidence type="ECO:0000256" key="1">
    <source>
        <dbReference type="ARBA" id="ARBA00004651"/>
    </source>
</evidence>
<keyword evidence="3" id="KW-0050">Antiport</keyword>
<feature type="transmembrane region" description="Helical" evidence="8">
    <location>
        <begin position="230"/>
        <end position="257"/>
    </location>
</feature>
<keyword evidence="4 8" id="KW-0812">Transmembrane</keyword>
<gene>
    <name evidence="10" type="ORF">FH965_39590</name>
</gene>
<feature type="transmembrane region" description="Helical" evidence="8">
    <location>
        <begin position="334"/>
        <end position="356"/>
    </location>
</feature>
<evidence type="ECO:0000313" key="11">
    <source>
        <dbReference type="Proteomes" id="UP000316806"/>
    </source>
</evidence>
<dbReference type="InterPro" id="IPR006153">
    <property type="entry name" value="Cation/H_exchanger_TM"/>
</dbReference>
<dbReference type="Proteomes" id="UP000316806">
    <property type="component" value="Chromosome"/>
</dbReference>
<dbReference type="GO" id="GO:0005886">
    <property type="term" value="C:plasma membrane"/>
    <property type="evidence" value="ECO:0007669"/>
    <property type="project" value="UniProtKB-SubCell"/>
</dbReference>
<keyword evidence="2" id="KW-0813">Transport</keyword>
<evidence type="ECO:0000256" key="6">
    <source>
        <dbReference type="ARBA" id="ARBA00023065"/>
    </source>
</evidence>
<evidence type="ECO:0000313" key="10">
    <source>
        <dbReference type="EMBL" id="QDQ15910.1"/>
    </source>
</evidence>
<feature type="transmembrane region" description="Helical" evidence="8">
    <location>
        <begin position="116"/>
        <end position="137"/>
    </location>
</feature>
<dbReference type="Pfam" id="PF00999">
    <property type="entry name" value="Na_H_Exchanger"/>
    <property type="match status" value="1"/>
</dbReference>
<feature type="transmembrane region" description="Helical" evidence="8">
    <location>
        <begin position="363"/>
        <end position="382"/>
    </location>
</feature>
<dbReference type="EMBL" id="CP040916">
    <property type="protein sequence ID" value="QDQ15910.1"/>
    <property type="molecule type" value="Genomic_DNA"/>
</dbReference>
<evidence type="ECO:0000256" key="3">
    <source>
        <dbReference type="ARBA" id="ARBA00022449"/>
    </source>
</evidence>
<organism evidence="10 11">
    <name type="scientific">Streptomyces spectabilis</name>
    <dbReference type="NCBI Taxonomy" id="68270"/>
    <lineage>
        <taxon>Bacteria</taxon>
        <taxon>Bacillati</taxon>
        <taxon>Actinomycetota</taxon>
        <taxon>Actinomycetes</taxon>
        <taxon>Kitasatosporales</taxon>
        <taxon>Streptomycetaceae</taxon>
        <taxon>Streptomyces</taxon>
    </lineage>
</organism>
<dbReference type="GO" id="GO:0015297">
    <property type="term" value="F:antiporter activity"/>
    <property type="evidence" value="ECO:0007669"/>
    <property type="project" value="UniProtKB-KW"/>
</dbReference>
<comment type="subcellular location">
    <subcellularLocation>
        <location evidence="1">Cell membrane</location>
        <topology evidence="1">Multi-pass membrane protein</topology>
    </subcellularLocation>
</comment>
<keyword evidence="5 8" id="KW-1133">Transmembrane helix</keyword>
<evidence type="ECO:0000256" key="8">
    <source>
        <dbReference type="SAM" id="Phobius"/>
    </source>
</evidence>
<dbReference type="RefSeq" id="WP_144323111.1">
    <property type="nucleotide sequence ID" value="NZ_CP040916.1"/>
</dbReference>
<feature type="domain" description="Cation/H+ exchanger transmembrane" evidence="9">
    <location>
        <begin position="9"/>
        <end position="389"/>
    </location>
</feature>
<keyword evidence="7 8" id="KW-0472">Membrane</keyword>
<reference evidence="10 11" key="1">
    <citation type="journal article" date="2019" name="J. Ind. Microbiol. Biotechnol.">
        <title>The complete genomic sequence of Streptomyces spectabilis NRRL-2792 and identification of secondary metabolite biosynthetic gene clusters.</title>
        <authorList>
            <person name="Sinha A."/>
            <person name="Phillips-Salemka S."/>
            <person name="Niraula T.A."/>
            <person name="Short K.A."/>
            <person name="Niraula N.P."/>
        </authorList>
    </citation>
    <scope>NUCLEOTIDE SEQUENCE [LARGE SCALE GENOMIC DNA]</scope>
    <source>
        <strain evidence="10 11">NRRL 2792</strain>
    </source>
</reference>
<dbReference type="PANTHER" id="PTHR32507:SF8">
    <property type="entry name" value="CNH1P"/>
    <property type="match status" value="1"/>
</dbReference>
<evidence type="ECO:0000256" key="5">
    <source>
        <dbReference type="ARBA" id="ARBA00022989"/>
    </source>
</evidence>
<feature type="transmembrane region" description="Helical" evidence="8">
    <location>
        <begin position="158"/>
        <end position="177"/>
    </location>
</feature>
<feature type="transmembrane region" description="Helical" evidence="8">
    <location>
        <begin position="183"/>
        <end position="209"/>
    </location>
</feature>
<feature type="transmembrane region" description="Helical" evidence="8">
    <location>
        <begin position="90"/>
        <end position="110"/>
    </location>
</feature>
<dbReference type="AlphaFoldDB" id="A0A516RJS8"/>
<feature type="transmembrane region" description="Helical" evidence="8">
    <location>
        <begin position="51"/>
        <end position="70"/>
    </location>
</feature>
<protein>
    <submittedName>
        <fullName evidence="10">Sodium:proton exchanger</fullName>
    </submittedName>
</protein>
<evidence type="ECO:0000256" key="2">
    <source>
        <dbReference type="ARBA" id="ARBA00022448"/>
    </source>
</evidence>
<evidence type="ECO:0000259" key="9">
    <source>
        <dbReference type="Pfam" id="PF00999"/>
    </source>
</evidence>
<dbReference type="PANTHER" id="PTHR32507">
    <property type="entry name" value="NA(+)/H(+) ANTIPORTER 1"/>
    <property type="match status" value="1"/>
</dbReference>
<evidence type="ECO:0000256" key="4">
    <source>
        <dbReference type="ARBA" id="ARBA00022692"/>
    </source>
</evidence>
<feature type="transmembrane region" description="Helical" evidence="8">
    <location>
        <begin position="302"/>
        <end position="322"/>
    </location>
</feature>
<evidence type="ECO:0000256" key="7">
    <source>
        <dbReference type="ARBA" id="ARBA00023136"/>
    </source>
</evidence>
<name>A0A516RJS8_STRST</name>
<sequence length="398" mass="42157">MPAFIVVLSLLFLWSLVSHRLARWSITAPIAFVVAGVFLTHGPRPAVPFDLDAHTFEVAVEIVLAVMLFMDATEARDYERLGRSVGEGRLLGIALPASAALATLLGALLFPGTSWWLLAVAALVVMPVDLAPIAGFLRDARVPLRVRAALNIEGGFNDGLISPLFLFCVANLATAHGSTFADLLWSVVKGALLAVVVGSLLGAGAAWLVRRARDDGWARPAALRTASLVLPFLAYAVATTAGGNGFVAAFVTGLWYATTAHAIAGDNLGLVHEVSELMALAVWFTLGKVATDAFADGVSARVVLYGLLALTVARLVPVMASLTGTDLPRTERWAVAWLGSRGVTSIVFALLAYIQLPPDDSAFIIKVMCTTVLLSVVLHGITQEPVARWFARAPQSTK</sequence>
<keyword evidence="6" id="KW-0406">Ion transport</keyword>
<accession>A0A516RJS8</accession>
<dbReference type="GO" id="GO:1902600">
    <property type="term" value="P:proton transmembrane transport"/>
    <property type="evidence" value="ECO:0007669"/>
    <property type="project" value="InterPro"/>
</dbReference>